<name>A0A1G8AXA3_BACOV</name>
<evidence type="ECO:0000313" key="7">
    <source>
        <dbReference type="Proteomes" id="UP000266492"/>
    </source>
</evidence>
<reference evidence="7 8" key="2">
    <citation type="submission" date="2018-08" db="EMBL/GenBank/DDBJ databases">
        <title>A genome reference for cultivated species of the human gut microbiota.</title>
        <authorList>
            <person name="Zou Y."/>
            <person name="Xue W."/>
            <person name="Luo G."/>
        </authorList>
    </citation>
    <scope>NUCLEOTIDE SEQUENCE [LARGE SCALE GENOMIC DNA]</scope>
    <source>
        <strain evidence="4 8">AF04-46</strain>
        <strain evidence="3 7">AF20-9LB</strain>
    </source>
</reference>
<evidence type="ECO:0000313" key="1">
    <source>
        <dbReference type="EMBL" id="KAA3807681.1"/>
    </source>
</evidence>
<dbReference type="EMBL" id="VWKB01000019">
    <property type="protein sequence ID" value="KAA4096536.1"/>
    <property type="molecule type" value="Genomic_DNA"/>
</dbReference>
<evidence type="ECO:0000313" key="9">
    <source>
        <dbReference type="Proteomes" id="UP000460135"/>
    </source>
</evidence>
<protein>
    <submittedName>
        <fullName evidence="5">Uncharacterized protein</fullName>
    </submittedName>
</protein>
<dbReference type="Proteomes" id="UP000266492">
    <property type="component" value="Unassembled WGS sequence"/>
</dbReference>
<evidence type="ECO:0000313" key="4">
    <source>
        <dbReference type="EMBL" id="RGX10654.1"/>
    </source>
</evidence>
<evidence type="ECO:0000313" key="2">
    <source>
        <dbReference type="EMBL" id="KAA4096536.1"/>
    </source>
</evidence>
<sequence length="68" mass="7637">MKYTIYITAIIVTNCIFICSSCSEPEELTPKTASVTTDYLVPTGTILTAEDRAEVQARWDEYNEAINQ</sequence>
<dbReference type="Proteomes" id="UP000473905">
    <property type="component" value="Unassembled WGS sequence"/>
</dbReference>
<dbReference type="Proteomes" id="UP000460135">
    <property type="component" value="Unassembled WGS sequence"/>
</dbReference>
<reference evidence="9 10" key="3">
    <citation type="journal article" date="2019" name="Nat. Med.">
        <title>A library of human gut bacterial isolates paired with longitudinal multiomics data enables mechanistic microbiome research.</title>
        <authorList>
            <person name="Poyet M."/>
            <person name="Groussin M."/>
            <person name="Gibbons S.M."/>
            <person name="Avila-Pacheco J."/>
            <person name="Jiang X."/>
            <person name="Kearney S.M."/>
            <person name="Perrotta A.R."/>
            <person name="Berdy B."/>
            <person name="Zhao S."/>
            <person name="Lieberman T.D."/>
            <person name="Swanson P.K."/>
            <person name="Smith M."/>
            <person name="Roesemann S."/>
            <person name="Alexander J.E."/>
            <person name="Rich S.A."/>
            <person name="Livny J."/>
            <person name="Vlamakis H."/>
            <person name="Clish C."/>
            <person name="Bullock K."/>
            <person name="Deik A."/>
            <person name="Scott J."/>
            <person name="Pierce K.A."/>
            <person name="Xavier R.J."/>
            <person name="Alm E.J."/>
        </authorList>
    </citation>
    <scope>NUCLEOTIDE SEQUENCE [LARGE SCALE GENOMIC DNA]</scope>
    <source>
        <strain evidence="2 10">BIOML-A134</strain>
        <strain evidence="1 9">BIOML-A183</strain>
    </source>
</reference>
<dbReference type="EMBL" id="FNDO01000003">
    <property type="protein sequence ID" value="SDH25497.1"/>
    <property type="molecule type" value="Genomic_DNA"/>
</dbReference>
<keyword evidence="10" id="KW-1185">Reference proteome</keyword>
<dbReference type="EMBL" id="QRVZ01000004">
    <property type="protein sequence ID" value="RGS85437.1"/>
    <property type="molecule type" value="Genomic_DNA"/>
</dbReference>
<evidence type="ECO:0000313" key="3">
    <source>
        <dbReference type="EMBL" id="RGS85437.1"/>
    </source>
</evidence>
<dbReference type="EMBL" id="VWLX01000003">
    <property type="protein sequence ID" value="KAA3807681.1"/>
    <property type="molecule type" value="Genomic_DNA"/>
</dbReference>
<accession>A0A1G8AXA3</accession>
<dbReference type="EMBL" id="QSBI01000009">
    <property type="protein sequence ID" value="RGX10654.1"/>
    <property type="molecule type" value="Genomic_DNA"/>
</dbReference>
<evidence type="ECO:0000313" key="10">
    <source>
        <dbReference type="Proteomes" id="UP000473905"/>
    </source>
</evidence>
<reference evidence="5 6" key="1">
    <citation type="submission" date="2016-10" db="EMBL/GenBank/DDBJ databases">
        <authorList>
            <person name="de Groot N.N."/>
        </authorList>
    </citation>
    <scope>NUCLEOTIDE SEQUENCE [LARGE SCALE GENOMIC DNA]</scope>
    <source>
        <strain evidence="5 6">NLAE-zl-C57</strain>
    </source>
</reference>
<proteinExistence type="predicted"/>
<dbReference type="RefSeq" id="WP_007762576.1">
    <property type="nucleotide sequence ID" value="NZ_JAQNWI010000026.1"/>
</dbReference>
<gene>
    <name evidence="4" type="ORF">DWV35_09445</name>
    <name evidence="3" type="ORF">DWX70_06345</name>
    <name evidence="2" type="ORF">F3D66_14635</name>
    <name evidence="1" type="ORF">F3F51_05235</name>
    <name evidence="5" type="ORF">SAMN05192582_1003107</name>
</gene>
<dbReference type="Proteomes" id="UP000286031">
    <property type="component" value="Unassembled WGS sequence"/>
</dbReference>
<dbReference type="Proteomes" id="UP000181870">
    <property type="component" value="Unassembled WGS sequence"/>
</dbReference>
<evidence type="ECO:0000313" key="5">
    <source>
        <dbReference type="EMBL" id="SDH25497.1"/>
    </source>
</evidence>
<organism evidence="5 6">
    <name type="scientific">Bacteroides ovatus</name>
    <dbReference type="NCBI Taxonomy" id="28116"/>
    <lineage>
        <taxon>Bacteria</taxon>
        <taxon>Pseudomonadati</taxon>
        <taxon>Bacteroidota</taxon>
        <taxon>Bacteroidia</taxon>
        <taxon>Bacteroidales</taxon>
        <taxon>Bacteroidaceae</taxon>
        <taxon>Bacteroides</taxon>
    </lineage>
</organism>
<dbReference type="AlphaFoldDB" id="A0A1G8AXA3"/>
<evidence type="ECO:0000313" key="6">
    <source>
        <dbReference type="Proteomes" id="UP000181870"/>
    </source>
</evidence>
<evidence type="ECO:0000313" key="8">
    <source>
        <dbReference type="Proteomes" id="UP000286031"/>
    </source>
</evidence>